<dbReference type="PANTHER" id="PTHR35330">
    <property type="entry name" value="SIROHEME BIOSYNTHESIS PROTEIN MET8"/>
    <property type="match status" value="1"/>
</dbReference>
<dbReference type="Gene3D" id="3.30.160.110">
    <property type="entry name" value="Siroheme synthase, domain 2"/>
    <property type="match status" value="1"/>
</dbReference>
<keyword evidence="5" id="KW-0627">Porphyrin biosynthesis</keyword>
<sequence length="315" mass="33985">MQIVSRPQNSPRPDGIGQLAVLPVFFSLQGKRGVVAGGTAAAAWKAELLAASGAEVHVYAEAMSEEMSALIAAGPFIHHARRWAAVDLHGAAIAVADAATEQEAEAFLHASTQAGVPCNVIDKPAFCGFQFGAIVNRSPVVIGISTDGAAPILAQAIRRRIETILPVSLAVWAQLAQQLRYYIAQTLQPGRQRRLFWEDFVNRAFGVDPLPDEEAKLQARAVDIANDGNTRTGTVTVIPVGSDDPELLTLKAMRLLQMADVVFYGRDVPPAILQMARREARRILLSDETFHDAMAERLCAEGKQVAVLRRSYAAS</sequence>
<dbReference type="GO" id="GO:0004325">
    <property type="term" value="F:ferrochelatase activity"/>
    <property type="evidence" value="ECO:0007669"/>
    <property type="project" value="InterPro"/>
</dbReference>
<evidence type="ECO:0000259" key="9">
    <source>
        <dbReference type="Pfam" id="PF14824"/>
    </source>
</evidence>
<gene>
    <name evidence="10" type="ORF">C5750_16960</name>
</gene>
<feature type="domain" description="Sirohaem synthase dimerisation" evidence="8">
    <location>
        <begin position="169"/>
        <end position="206"/>
    </location>
</feature>
<dbReference type="UniPathway" id="UPA00262">
    <property type="reaction ID" value="UER00222"/>
</dbReference>
<dbReference type="Gene3D" id="3.40.1010.10">
    <property type="entry name" value="Cobalt-precorrin-4 Transmethylase, Domain 1"/>
    <property type="match status" value="1"/>
</dbReference>
<dbReference type="PANTHER" id="PTHR35330:SF1">
    <property type="entry name" value="SIROHEME BIOSYNTHESIS PROTEIN MET8"/>
    <property type="match status" value="1"/>
</dbReference>
<dbReference type="NCBIfam" id="TIGR01470">
    <property type="entry name" value="cysG_Nterm"/>
    <property type="match status" value="1"/>
</dbReference>
<dbReference type="Proteomes" id="UP000238563">
    <property type="component" value="Unassembled WGS sequence"/>
</dbReference>
<dbReference type="InterPro" id="IPR036291">
    <property type="entry name" value="NAD(P)-bd_dom_sf"/>
</dbReference>
<dbReference type="InterPro" id="IPR028281">
    <property type="entry name" value="Sirohaem_synthase_central"/>
</dbReference>
<evidence type="ECO:0000256" key="4">
    <source>
        <dbReference type="ARBA" id="ARBA00023027"/>
    </source>
</evidence>
<dbReference type="SUPFAM" id="SSF75615">
    <property type="entry name" value="Siroheme synthase middle domains-like"/>
    <property type="match status" value="1"/>
</dbReference>
<accession>A0A2S9JF44</accession>
<dbReference type="Pfam" id="PF14824">
    <property type="entry name" value="Sirohm_synth_M"/>
    <property type="match status" value="1"/>
</dbReference>
<feature type="domain" description="Siroheme synthase central" evidence="9">
    <location>
        <begin position="142"/>
        <end position="162"/>
    </location>
</feature>
<dbReference type="InterPro" id="IPR014777">
    <property type="entry name" value="4pyrrole_Mease_sub1"/>
</dbReference>
<dbReference type="Gene3D" id="3.40.50.720">
    <property type="entry name" value="NAD(P)-binding Rossmann-like Domain"/>
    <property type="match status" value="1"/>
</dbReference>
<keyword evidence="11" id="KW-1185">Reference proteome</keyword>
<reference evidence="10 11" key="1">
    <citation type="submission" date="2018-02" db="EMBL/GenBank/DDBJ databases">
        <title>The draft genome of Phyllobacterium myrsinacearum DSM5892.</title>
        <authorList>
            <person name="Li L."/>
            <person name="Liu L."/>
            <person name="Zhang X."/>
            <person name="Wang T."/>
        </authorList>
    </citation>
    <scope>NUCLEOTIDE SEQUENCE [LARGE SCALE GENOMIC DNA]</scope>
    <source>
        <strain evidence="10 11">DSM 5892</strain>
    </source>
</reference>
<feature type="domain" description="Tetrapyrrole methylase" evidence="7">
    <location>
        <begin position="234"/>
        <end position="308"/>
    </location>
</feature>
<comment type="catalytic activity">
    <reaction evidence="6">
        <text>precorrin-2 + NAD(+) = sirohydrochlorin + NADH + 2 H(+)</text>
        <dbReference type="Rhea" id="RHEA:15613"/>
        <dbReference type="ChEBI" id="CHEBI:15378"/>
        <dbReference type="ChEBI" id="CHEBI:57540"/>
        <dbReference type="ChEBI" id="CHEBI:57945"/>
        <dbReference type="ChEBI" id="CHEBI:58351"/>
        <dbReference type="ChEBI" id="CHEBI:58827"/>
        <dbReference type="EC" id="1.3.1.76"/>
    </reaction>
</comment>
<dbReference type="Pfam" id="PF00590">
    <property type="entry name" value="TP_methylase"/>
    <property type="match status" value="1"/>
</dbReference>
<dbReference type="GO" id="GO:0008168">
    <property type="term" value="F:methyltransferase activity"/>
    <property type="evidence" value="ECO:0007669"/>
    <property type="project" value="InterPro"/>
</dbReference>
<dbReference type="GO" id="GO:0019354">
    <property type="term" value="P:siroheme biosynthetic process"/>
    <property type="evidence" value="ECO:0007669"/>
    <property type="project" value="UniProtKB-UniPathway"/>
</dbReference>
<comment type="caution">
    <text evidence="10">The sequence shown here is derived from an EMBL/GenBank/DDBJ whole genome shotgun (WGS) entry which is preliminary data.</text>
</comment>
<organism evidence="10 11">
    <name type="scientific">Phyllobacterium myrsinacearum</name>
    <dbReference type="NCBI Taxonomy" id="28101"/>
    <lineage>
        <taxon>Bacteria</taxon>
        <taxon>Pseudomonadati</taxon>
        <taxon>Pseudomonadota</taxon>
        <taxon>Alphaproteobacteria</taxon>
        <taxon>Hyphomicrobiales</taxon>
        <taxon>Phyllobacteriaceae</taxon>
        <taxon>Phyllobacterium</taxon>
    </lineage>
</organism>
<dbReference type="InterPro" id="IPR019478">
    <property type="entry name" value="Sirohaem_synthase_dimer_dom"/>
</dbReference>
<evidence type="ECO:0000256" key="3">
    <source>
        <dbReference type="ARBA" id="ARBA00023002"/>
    </source>
</evidence>
<evidence type="ECO:0000256" key="6">
    <source>
        <dbReference type="ARBA" id="ARBA00047561"/>
    </source>
</evidence>
<dbReference type="SUPFAM" id="SSF51735">
    <property type="entry name" value="NAD(P)-binding Rossmann-fold domains"/>
    <property type="match status" value="1"/>
</dbReference>
<dbReference type="Pfam" id="PF13241">
    <property type="entry name" value="NAD_binding_7"/>
    <property type="match status" value="1"/>
</dbReference>
<evidence type="ECO:0000256" key="1">
    <source>
        <dbReference type="ARBA" id="ARBA00005010"/>
    </source>
</evidence>
<dbReference type="InterPro" id="IPR000878">
    <property type="entry name" value="4pyrrol_Mease"/>
</dbReference>
<dbReference type="SUPFAM" id="SSF53790">
    <property type="entry name" value="Tetrapyrrole methylase"/>
    <property type="match status" value="1"/>
</dbReference>
<dbReference type="InterPro" id="IPR037115">
    <property type="entry name" value="Sirohaem_synt_dimer_dom_sf"/>
</dbReference>
<evidence type="ECO:0000256" key="2">
    <source>
        <dbReference type="ARBA" id="ARBA00012400"/>
    </source>
</evidence>
<keyword evidence="4" id="KW-0520">NAD</keyword>
<dbReference type="InterPro" id="IPR028161">
    <property type="entry name" value="Met8-like"/>
</dbReference>
<dbReference type="AlphaFoldDB" id="A0A2S9JF44"/>
<evidence type="ECO:0000313" key="10">
    <source>
        <dbReference type="EMBL" id="PRD51553.1"/>
    </source>
</evidence>
<evidence type="ECO:0000259" key="8">
    <source>
        <dbReference type="Pfam" id="PF10414"/>
    </source>
</evidence>
<dbReference type="Pfam" id="PF10414">
    <property type="entry name" value="CysG_dimeriser"/>
    <property type="match status" value="1"/>
</dbReference>
<dbReference type="Gene3D" id="1.10.8.210">
    <property type="entry name" value="Sirohaem synthase, dimerisation domain"/>
    <property type="match status" value="1"/>
</dbReference>
<evidence type="ECO:0000256" key="5">
    <source>
        <dbReference type="ARBA" id="ARBA00023244"/>
    </source>
</evidence>
<evidence type="ECO:0000259" key="7">
    <source>
        <dbReference type="Pfam" id="PF00590"/>
    </source>
</evidence>
<dbReference type="OrthoDB" id="9815856at2"/>
<dbReference type="InterPro" id="IPR006367">
    <property type="entry name" value="Sirohaem_synthase_N"/>
</dbReference>
<proteinExistence type="predicted"/>
<dbReference type="RefSeq" id="WP_105735110.1">
    <property type="nucleotide sequence ID" value="NZ_PVBT01000005.1"/>
</dbReference>
<dbReference type="GO" id="GO:0043115">
    <property type="term" value="F:precorrin-2 dehydrogenase activity"/>
    <property type="evidence" value="ECO:0007669"/>
    <property type="project" value="UniProtKB-EC"/>
</dbReference>
<evidence type="ECO:0000313" key="11">
    <source>
        <dbReference type="Proteomes" id="UP000238563"/>
    </source>
</evidence>
<comment type="pathway">
    <text evidence="1">Porphyrin-containing compound metabolism; siroheme biosynthesis; sirohydrochlorin from precorrin-2: step 1/1.</text>
</comment>
<name>A0A2S9JF44_9HYPH</name>
<dbReference type="InterPro" id="IPR035996">
    <property type="entry name" value="4pyrrol_Methylase_sf"/>
</dbReference>
<dbReference type="EC" id="1.3.1.76" evidence="2"/>
<dbReference type="EMBL" id="PVBT01000005">
    <property type="protein sequence ID" value="PRD51553.1"/>
    <property type="molecule type" value="Genomic_DNA"/>
</dbReference>
<keyword evidence="3" id="KW-0560">Oxidoreductase</keyword>
<protein>
    <recommendedName>
        <fullName evidence="2">precorrin-2 dehydrogenase</fullName>
        <ecNumber evidence="2">1.3.1.76</ecNumber>
    </recommendedName>
</protein>